<gene>
    <name evidence="2" type="ORF">Y88_3591</name>
</gene>
<evidence type="ECO:0000259" key="1">
    <source>
        <dbReference type="Pfam" id="PF07238"/>
    </source>
</evidence>
<sequence>MRLNLPARIVLITGHFPCQLIDMSQTGACICVPGIPPAIGASVVLEVNGIEAFGTVVWRRASQFGVKFDERVPMPDVVALRTVHDYYDTIEKDRRLDQAREFVQGRRAVL</sequence>
<protein>
    <recommendedName>
        <fullName evidence="1">PilZ domain-containing protein</fullName>
    </recommendedName>
</protein>
<dbReference type="HOGENOM" id="CLU_2168369_0_0_5"/>
<accession>F1ZDH7</accession>
<dbReference type="Proteomes" id="UP000004728">
    <property type="component" value="Unassembled WGS sequence"/>
</dbReference>
<evidence type="ECO:0000313" key="2">
    <source>
        <dbReference type="EMBL" id="EGD57282.1"/>
    </source>
</evidence>
<organism evidence="2 3">
    <name type="scientific">Novosphingobium nitrogenifigens DSM 19370</name>
    <dbReference type="NCBI Taxonomy" id="983920"/>
    <lineage>
        <taxon>Bacteria</taxon>
        <taxon>Pseudomonadati</taxon>
        <taxon>Pseudomonadota</taxon>
        <taxon>Alphaproteobacteria</taxon>
        <taxon>Sphingomonadales</taxon>
        <taxon>Sphingomonadaceae</taxon>
        <taxon>Novosphingobium</taxon>
    </lineage>
</organism>
<dbReference type="GO" id="GO:0035438">
    <property type="term" value="F:cyclic-di-GMP binding"/>
    <property type="evidence" value="ECO:0007669"/>
    <property type="project" value="InterPro"/>
</dbReference>
<dbReference type="InParanoid" id="F1ZDH7"/>
<reference evidence="2 3" key="1">
    <citation type="journal article" date="2012" name="J. Bacteriol.">
        <title>Draft Genome Sequence of Novosphingobium nitrogenifigens Y88T.</title>
        <authorList>
            <person name="Strabala T.J."/>
            <person name="Macdonald L."/>
            <person name="Liu V."/>
            <person name="Smit A.M."/>
        </authorList>
    </citation>
    <scope>NUCLEOTIDE SEQUENCE [LARGE SCALE GENOMIC DNA]</scope>
    <source>
        <strain evidence="2 3">DSM 19370</strain>
    </source>
</reference>
<dbReference type="SUPFAM" id="SSF141371">
    <property type="entry name" value="PilZ domain-like"/>
    <property type="match status" value="1"/>
</dbReference>
<proteinExistence type="predicted"/>
<dbReference type="AlphaFoldDB" id="F1ZDH7"/>
<keyword evidence="3" id="KW-1185">Reference proteome</keyword>
<dbReference type="Gene3D" id="2.40.10.220">
    <property type="entry name" value="predicted glycosyltransferase like domains"/>
    <property type="match status" value="1"/>
</dbReference>
<comment type="caution">
    <text evidence="2">The sequence shown here is derived from an EMBL/GenBank/DDBJ whole genome shotgun (WGS) entry which is preliminary data.</text>
</comment>
<dbReference type="EMBL" id="AEWJ01000065">
    <property type="protein sequence ID" value="EGD57282.1"/>
    <property type="molecule type" value="Genomic_DNA"/>
</dbReference>
<dbReference type="STRING" id="983920.Y88_3591"/>
<name>F1ZDH7_9SPHN</name>
<dbReference type="InterPro" id="IPR009875">
    <property type="entry name" value="PilZ_domain"/>
</dbReference>
<evidence type="ECO:0000313" key="3">
    <source>
        <dbReference type="Proteomes" id="UP000004728"/>
    </source>
</evidence>
<feature type="domain" description="PilZ" evidence="1">
    <location>
        <begin position="2"/>
        <end position="76"/>
    </location>
</feature>
<dbReference type="Pfam" id="PF07238">
    <property type="entry name" value="PilZ"/>
    <property type="match status" value="1"/>
</dbReference>